<dbReference type="PANTHER" id="PTHR37460:SF1">
    <property type="entry name" value="ENDONUCLEASE III"/>
    <property type="match status" value="1"/>
</dbReference>
<evidence type="ECO:0000313" key="1">
    <source>
        <dbReference type="EMBL" id="GGP22376.1"/>
    </source>
</evidence>
<reference evidence="1" key="2">
    <citation type="submission" date="2020-09" db="EMBL/GenBank/DDBJ databases">
        <authorList>
            <person name="Sun Q."/>
            <person name="Ohkuma M."/>
        </authorList>
    </citation>
    <scope>NUCLEOTIDE SEQUENCE</scope>
    <source>
        <strain evidence="1">JCM 10088</strain>
    </source>
</reference>
<dbReference type="PANTHER" id="PTHR37460">
    <property type="entry name" value="ENDONUCLEASE III"/>
    <property type="match status" value="1"/>
</dbReference>
<reference evidence="1" key="1">
    <citation type="journal article" date="2014" name="Int. J. Syst. Evol. Microbiol.">
        <title>Complete genome sequence of Corynebacterium casei LMG S-19264T (=DSM 44701T), isolated from a smear-ripened cheese.</title>
        <authorList>
            <consortium name="US DOE Joint Genome Institute (JGI-PGF)"/>
            <person name="Walter F."/>
            <person name="Albersmeier A."/>
            <person name="Kalinowski J."/>
            <person name="Ruckert C."/>
        </authorList>
    </citation>
    <scope>NUCLEOTIDE SEQUENCE</scope>
    <source>
        <strain evidence="1">JCM 10088</strain>
    </source>
</reference>
<dbReference type="Proteomes" id="UP000610960">
    <property type="component" value="Unassembled WGS sequence"/>
</dbReference>
<dbReference type="InterPro" id="IPR002837">
    <property type="entry name" value="DUF123"/>
</dbReference>
<gene>
    <name evidence="1" type="ORF">GCM10007981_18190</name>
</gene>
<sequence length="140" mass="15816">MAGRDKGVYVLEIELQLPLHILGRELSRGVYLYVGRAMNGLSVRLGRYMRPITKPHWHVDWLLMAGRLLGVASALTNDPEMEHKLACLLASSHEYVPRFGSSDDDCPSHLFRGGMDNAVNAMRTLGLEPRVYRELQGRQE</sequence>
<dbReference type="EMBL" id="BMNL01000004">
    <property type="protein sequence ID" value="GGP22376.1"/>
    <property type="molecule type" value="Genomic_DNA"/>
</dbReference>
<protein>
    <recommendedName>
        <fullName evidence="3">GIY-YIG nuclease family protein</fullName>
    </recommendedName>
</protein>
<dbReference type="Pfam" id="PF01986">
    <property type="entry name" value="DUF123"/>
    <property type="match status" value="1"/>
</dbReference>
<proteinExistence type="predicted"/>
<dbReference type="OrthoDB" id="17296at2157"/>
<dbReference type="CDD" id="cd10441">
    <property type="entry name" value="GIY-YIG_COG1833"/>
    <property type="match status" value="1"/>
</dbReference>
<evidence type="ECO:0000313" key="2">
    <source>
        <dbReference type="Proteomes" id="UP000610960"/>
    </source>
</evidence>
<keyword evidence="2" id="KW-1185">Reference proteome</keyword>
<accession>A0A830GYD1</accession>
<evidence type="ECO:0008006" key="3">
    <source>
        <dbReference type="Google" id="ProtNLM"/>
    </source>
</evidence>
<dbReference type="AlphaFoldDB" id="A0A830GYD1"/>
<organism evidence="1 2">
    <name type="scientific">Thermocladium modestius</name>
    <dbReference type="NCBI Taxonomy" id="62609"/>
    <lineage>
        <taxon>Archaea</taxon>
        <taxon>Thermoproteota</taxon>
        <taxon>Thermoprotei</taxon>
        <taxon>Thermoproteales</taxon>
        <taxon>Thermoproteaceae</taxon>
        <taxon>Thermocladium</taxon>
    </lineage>
</organism>
<name>A0A830GYD1_9CREN</name>
<comment type="caution">
    <text evidence="1">The sequence shown here is derived from an EMBL/GenBank/DDBJ whole genome shotgun (WGS) entry which is preliminary data.</text>
</comment>
<dbReference type="RefSeq" id="WP_188597082.1">
    <property type="nucleotide sequence ID" value="NZ_BMNL01000004.1"/>
</dbReference>